<dbReference type="InParanoid" id="A0A2K3DFS0"/>
<dbReference type="EMBL" id="CM008970">
    <property type="protein sequence ID" value="PNW79384.1"/>
    <property type="molecule type" value="Genomic_DNA"/>
</dbReference>
<dbReference type="GeneID" id="5722319"/>
<dbReference type="RefSeq" id="XP_042921612.1">
    <property type="nucleotide sequence ID" value="XM_043066316.1"/>
</dbReference>
<feature type="domain" description="Nucleotide-diphospho-sugar transferase" evidence="1">
    <location>
        <begin position="88"/>
        <end position="250"/>
    </location>
</feature>
<proteinExistence type="predicted"/>
<protein>
    <recommendedName>
        <fullName evidence="1">Nucleotide-diphospho-sugar transferase domain-containing protein</fullName>
    </recommendedName>
</protein>
<reference evidence="2 3" key="1">
    <citation type="journal article" date="2007" name="Science">
        <title>The Chlamydomonas genome reveals the evolution of key animal and plant functions.</title>
        <authorList>
            <person name="Merchant S.S."/>
            <person name="Prochnik S.E."/>
            <person name="Vallon O."/>
            <person name="Harris E.H."/>
            <person name="Karpowicz S.J."/>
            <person name="Witman G.B."/>
            <person name="Terry A."/>
            <person name="Salamov A."/>
            <person name="Fritz-Laylin L.K."/>
            <person name="Marechal-Drouard L."/>
            <person name="Marshall W.F."/>
            <person name="Qu L.H."/>
            <person name="Nelson D.R."/>
            <person name="Sanderfoot A.A."/>
            <person name="Spalding M.H."/>
            <person name="Kapitonov V.V."/>
            <person name="Ren Q."/>
            <person name="Ferris P."/>
            <person name="Lindquist E."/>
            <person name="Shapiro H."/>
            <person name="Lucas S.M."/>
            <person name="Grimwood J."/>
            <person name="Schmutz J."/>
            <person name="Cardol P."/>
            <person name="Cerutti H."/>
            <person name="Chanfreau G."/>
            <person name="Chen C.L."/>
            <person name="Cognat V."/>
            <person name="Croft M.T."/>
            <person name="Dent R."/>
            <person name="Dutcher S."/>
            <person name="Fernandez E."/>
            <person name="Fukuzawa H."/>
            <person name="Gonzalez-Ballester D."/>
            <person name="Gonzalez-Halphen D."/>
            <person name="Hallmann A."/>
            <person name="Hanikenne M."/>
            <person name="Hippler M."/>
            <person name="Inwood W."/>
            <person name="Jabbari K."/>
            <person name="Kalanon M."/>
            <person name="Kuras R."/>
            <person name="Lefebvre P.A."/>
            <person name="Lemaire S.D."/>
            <person name="Lobanov A.V."/>
            <person name="Lohr M."/>
            <person name="Manuell A."/>
            <person name="Meier I."/>
            <person name="Mets L."/>
            <person name="Mittag M."/>
            <person name="Mittelmeier T."/>
            <person name="Moroney J.V."/>
            <person name="Moseley J."/>
            <person name="Napoli C."/>
            <person name="Nedelcu A.M."/>
            <person name="Niyogi K."/>
            <person name="Novoselov S.V."/>
            <person name="Paulsen I.T."/>
            <person name="Pazour G."/>
            <person name="Purton S."/>
            <person name="Ral J.P."/>
            <person name="Riano-Pachon D.M."/>
            <person name="Riekhof W."/>
            <person name="Rymarquis L."/>
            <person name="Schroda M."/>
            <person name="Stern D."/>
            <person name="Umen J."/>
            <person name="Willows R."/>
            <person name="Wilson N."/>
            <person name="Zimmer S.L."/>
            <person name="Allmer J."/>
            <person name="Balk J."/>
            <person name="Bisova K."/>
            <person name="Chen C.J."/>
            <person name="Elias M."/>
            <person name="Gendler K."/>
            <person name="Hauser C."/>
            <person name="Lamb M.R."/>
            <person name="Ledford H."/>
            <person name="Long J.C."/>
            <person name="Minagawa J."/>
            <person name="Page M.D."/>
            <person name="Pan J."/>
            <person name="Pootakham W."/>
            <person name="Roje S."/>
            <person name="Rose A."/>
            <person name="Stahlberg E."/>
            <person name="Terauchi A.M."/>
            <person name="Yang P."/>
            <person name="Ball S."/>
            <person name="Bowler C."/>
            <person name="Dieckmann C.L."/>
            <person name="Gladyshev V.N."/>
            <person name="Green P."/>
            <person name="Jorgensen R."/>
            <person name="Mayfield S."/>
            <person name="Mueller-Roeber B."/>
            <person name="Rajamani S."/>
            <person name="Sayre R.T."/>
            <person name="Brokstein P."/>
            <person name="Dubchak I."/>
            <person name="Goodstein D."/>
            <person name="Hornick L."/>
            <person name="Huang Y.W."/>
            <person name="Jhaveri J."/>
            <person name="Luo Y."/>
            <person name="Martinez D."/>
            <person name="Ngau W.C."/>
            <person name="Otillar B."/>
            <person name="Poliakov A."/>
            <person name="Porter A."/>
            <person name="Szajkowski L."/>
            <person name="Werner G."/>
            <person name="Zhou K."/>
            <person name="Grigoriev I.V."/>
            <person name="Rokhsar D.S."/>
            <person name="Grossman A.R."/>
        </authorList>
    </citation>
    <scope>NUCLEOTIDE SEQUENCE [LARGE SCALE GENOMIC DNA]</scope>
    <source>
        <strain evidence="3">CC-503</strain>
    </source>
</reference>
<dbReference type="Proteomes" id="UP000006906">
    <property type="component" value="Chromosome 9"/>
</dbReference>
<dbReference type="InterPro" id="IPR053250">
    <property type="entry name" value="Glycosyltransferase_77"/>
</dbReference>
<organism evidence="2 3">
    <name type="scientific">Chlamydomonas reinhardtii</name>
    <name type="common">Chlamydomonas smithii</name>
    <dbReference type="NCBI Taxonomy" id="3055"/>
    <lineage>
        <taxon>Eukaryota</taxon>
        <taxon>Viridiplantae</taxon>
        <taxon>Chlorophyta</taxon>
        <taxon>core chlorophytes</taxon>
        <taxon>Chlorophyceae</taxon>
        <taxon>CS clade</taxon>
        <taxon>Chlamydomonadales</taxon>
        <taxon>Chlamydomonadaceae</taxon>
        <taxon>Chlamydomonas</taxon>
    </lineage>
</organism>
<keyword evidence="3" id="KW-1185">Reference proteome</keyword>
<dbReference type="Pfam" id="PF03407">
    <property type="entry name" value="Nucleotid_trans"/>
    <property type="match status" value="1"/>
</dbReference>
<dbReference type="PANTHER" id="PTHR46936">
    <property type="entry name" value="ARABINOSYLTRANSFERASE XEG113"/>
    <property type="match status" value="1"/>
</dbReference>
<accession>A0A2K3DFS0</accession>
<dbReference type="Gramene" id="PNW79384">
    <property type="protein sequence ID" value="PNW79384"/>
    <property type="gene ID" value="CHLRE_09g413100v5"/>
</dbReference>
<sequence>MAQLQPPPLHLRGAQPPPMLPWQHAPGSWNPPYAGMHNNLSALLRMQRLPGVNWVVVYALSTLEGHHELVLLNSLTSLLLFGGGDGAYVVMVASEAALKTCIGLQLPCYNATADVSEHQRGTIGKYGTAGYWRGCWVKVLLVRKVLHALAHGPSTMQHEDSSMGIILVDNDVVFVKRLFESATAFMDKSIYDIAAMDESNMEQKVKGINSGVLFVRNTLQSRALYESWAQQEASHTGDQEIFNIMQGRHWLPCSSPSVCWPEPGSYIVPDHLAARVARYYNPYSFGANNCPPYAAVHPDQVWALKPFQKFQRQENPRHCEVSHRLYIHMICVASKITAAKALGLWFLDDQKATNVTAVEAAGLPCWPSQDVAKLILVPQFP</sequence>
<dbReference type="AlphaFoldDB" id="A0A2K3DFS0"/>
<name>A0A2K3DFS0_CHLRE</name>
<dbReference type="KEGG" id="cre:CHLRE_09g413100v5"/>
<dbReference type="ExpressionAtlas" id="A0A2K3DFS0">
    <property type="expression patterns" value="baseline"/>
</dbReference>
<dbReference type="PaxDb" id="3055-EDP00914"/>
<dbReference type="PANTHER" id="PTHR46936:SF1">
    <property type="entry name" value="ARABINOSYLTRANSFERASE XEG113"/>
    <property type="match status" value="1"/>
</dbReference>
<evidence type="ECO:0000313" key="2">
    <source>
        <dbReference type="EMBL" id="PNW79384.1"/>
    </source>
</evidence>
<evidence type="ECO:0000259" key="1">
    <source>
        <dbReference type="Pfam" id="PF03407"/>
    </source>
</evidence>
<evidence type="ECO:0000313" key="3">
    <source>
        <dbReference type="Proteomes" id="UP000006906"/>
    </source>
</evidence>
<dbReference type="InterPro" id="IPR005069">
    <property type="entry name" value="Nucl-diP-sugar_transferase"/>
</dbReference>
<gene>
    <name evidence="2" type="ORF">CHLRE_09g413100v5</name>
</gene>
<dbReference type="OrthoDB" id="69177at2759"/>